<keyword evidence="4" id="KW-1185">Reference proteome</keyword>
<evidence type="ECO:0000313" key="3">
    <source>
        <dbReference type="EMBL" id="GHD59557.1"/>
    </source>
</evidence>
<reference evidence="4" key="1">
    <citation type="journal article" date="2019" name="Int. J. Syst. Evol. Microbiol.">
        <title>The Global Catalogue of Microorganisms (GCM) 10K type strain sequencing project: providing services to taxonomists for standard genome sequencing and annotation.</title>
        <authorList>
            <consortium name="The Broad Institute Genomics Platform"/>
            <consortium name="The Broad Institute Genome Sequencing Center for Infectious Disease"/>
            <person name="Wu L."/>
            <person name="Ma J."/>
        </authorList>
    </citation>
    <scope>NUCLEOTIDE SEQUENCE [LARGE SCALE GENOMIC DNA]</scope>
    <source>
        <strain evidence="4">KCTC 23701</strain>
    </source>
</reference>
<dbReference type="RefSeq" id="WP_229797443.1">
    <property type="nucleotide sequence ID" value="NZ_BMYO01000002.1"/>
</dbReference>
<dbReference type="InterPro" id="IPR055385">
    <property type="entry name" value="GpJ_HDII-ins2"/>
</dbReference>
<dbReference type="InterPro" id="IPR032876">
    <property type="entry name" value="J_dom"/>
</dbReference>
<feature type="domain" description="Tip attachment protein J HDII-ins2" evidence="2">
    <location>
        <begin position="139"/>
        <end position="206"/>
    </location>
</feature>
<dbReference type="EMBL" id="BMYO01000002">
    <property type="protein sequence ID" value="GHD59557.1"/>
    <property type="molecule type" value="Genomic_DNA"/>
</dbReference>
<evidence type="ECO:0000259" key="2">
    <source>
        <dbReference type="Pfam" id="PF24801"/>
    </source>
</evidence>
<dbReference type="Pfam" id="PF24801">
    <property type="entry name" value="FNIII-A_GpJ"/>
    <property type="match status" value="1"/>
</dbReference>
<accession>A0ABQ3GZ06</accession>
<dbReference type="PANTHER" id="PTHR36251">
    <property type="entry name" value="FELS-1 PROPHAGE HOST SPECIFICITY PROTEIN-RELATED"/>
    <property type="match status" value="1"/>
</dbReference>
<evidence type="ECO:0000259" key="1">
    <source>
        <dbReference type="Pfam" id="PF13550"/>
    </source>
</evidence>
<dbReference type="PANTHER" id="PTHR36251:SF2">
    <property type="entry name" value="GIFSY-2 PROPHAGE HOST SPECIFICITY PROTEIN J, PHAGE LAMBDA"/>
    <property type="match status" value="1"/>
</dbReference>
<evidence type="ECO:0008006" key="5">
    <source>
        <dbReference type="Google" id="ProtNLM"/>
    </source>
</evidence>
<gene>
    <name evidence="3" type="ORF">GCM10007350_11210</name>
</gene>
<sequence length="682" mass="74534">MTSQDMSSGDLNGTSVDLLVEVQPVGGAWQAVPGASSWHGMPATGATGASRYQLGVDCRVASNHTQASNGSGMVDVSVKTTFVISWRLNGGDWYVVQQQELGLNTTLVVDVQANSADVVDFSVSATAAGRYTTAPSWTINYAQGLIADGRVTISGKTTSPYARDVSFRLPGEGPWNVRVTRLTADSTQAALQDKTYWQALTDIVDDKLRYPNSALCALAVDASQFSSVPTRAYDLYGLLIRVPGNYDPLTRSYSGPWDGTFKIAWSDNPAWVFYDLVTHPRYGLGDYVPEALVDQWALYEIARYCDELVPDGFGGMEPRFTCNLYLQSRQDAYQVLSDLAGVFRGMAYWSAGGVGFAQDAPKDPSYQFTNANVAEAGFNYAGAHRNTIHNAVLVTWNDPANLCKQAVEYVEDSEAIIEAGYLREANVVAIGCSSRGMARRVGKWLLYTERYEADSVSFTTGLEGCLPQPGDVIRISDCFRTGERRGGRIGRDSTAEQIVLDAPVTVPAGTLRLAVILDDGSLQERELPPVFETETRTVIPATPFDRPPAIGSSWILASDDLLPELYRVTTVTEQDDGSYQIEGLRHYPDKYALIEEDEPFTLPDSDNIGLVPGPVGQLSFTEVLYEATAGSVRSKVLVSWSPLRNDLVRGYQLAYRRECNDWVQLAETASTSLEVLDTVPGW</sequence>
<organism evidence="3 4">
    <name type="scientific">Jeongeupia chitinilytica</name>
    <dbReference type="NCBI Taxonomy" id="1041641"/>
    <lineage>
        <taxon>Bacteria</taxon>
        <taxon>Pseudomonadati</taxon>
        <taxon>Pseudomonadota</taxon>
        <taxon>Betaproteobacteria</taxon>
        <taxon>Neisseriales</taxon>
        <taxon>Chitinibacteraceae</taxon>
        <taxon>Jeongeupia</taxon>
    </lineage>
</organism>
<evidence type="ECO:0000313" key="4">
    <source>
        <dbReference type="Proteomes" id="UP000604737"/>
    </source>
</evidence>
<comment type="caution">
    <text evidence="3">The sequence shown here is derived from an EMBL/GenBank/DDBJ whole genome shotgun (WGS) entry which is preliminary data.</text>
</comment>
<dbReference type="InterPro" id="IPR053171">
    <property type="entry name" value="Viral_Tip_Attach_Protein"/>
</dbReference>
<protein>
    <recommendedName>
        <fullName evidence="5">Host specificity protein J</fullName>
    </recommendedName>
</protein>
<feature type="domain" description="Tip attachment protein J" evidence="1">
    <location>
        <begin position="328"/>
        <end position="491"/>
    </location>
</feature>
<name>A0ABQ3GZ06_9NEIS</name>
<proteinExistence type="predicted"/>
<dbReference type="Proteomes" id="UP000604737">
    <property type="component" value="Unassembled WGS sequence"/>
</dbReference>
<dbReference type="Pfam" id="PF13550">
    <property type="entry name" value="Phage-tail_3"/>
    <property type="match status" value="1"/>
</dbReference>